<accession>A0A444MK87</accession>
<comment type="caution">
    <text evidence="2">The sequence shown here is derived from an EMBL/GenBank/DDBJ whole genome shotgun (WGS) entry which is preliminary data.</text>
</comment>
<dbReference type="Proteomes" id="UP000286701">
    <property type="component" value="Unassembled WGS sequence"/>
</dbReference>
<keyword evidence="1" id="KW-0732">Signal</keyword>
<name>A0A444MK87_9SPHI</name>
<feature type="chain" id="PRO_5019334205" evidence="1">
    <location>
        <begin position="21"/>
        <end position="228"/>
    </location>
</feature>
<dbReference type="OrthoDB" id="849973at2"/>
<reference evidence="2 3" key="1">
    <citation type="submission" date="2019-01" db="EMBL/GenBank/DDBJ databases">
        <title>Mucilaginibacter antarcticum sp. nov., isolated from antarctic soil.</title>
        <authorList>
            <person name="Yan Y.-Q."/>
            <person name="Du Z.-J."/>
        </authorList>
    </citation>
    <scope>NUCLEOTIDE SEQUENCE [LARGE SCALE GENOMIC DNA]</scope>
    <source>
        <strain evidence="2 3">F01003</strain>
    </source>
</reference>
<feature type="signal peptide" evidence="1">
    <location>
        <begin position="1"/>
        <end position="20"/>
    </location>
</feature>
<proteinExistence type="predicted"/>
<gene>
    <name evidence="2" type="ORF">EPL05_17680</name>
</gene>
<dbReference type="EMBL" id="SBIW01000008">
    <property type="protein sequence ID" value="RWY49243.1"/>
    <property type="molecule type" value="Genomic_DNA"/>
</dbReference>
<dbReference type="RefSeq" id="WP_128535315.1">
    <property type="nucleotide sequence ID" value="NZ_SBIW01000008.1"/>
</dbReference>
<organism evidence="2 3">
    <name type="scientific">Mucilaginibacter gilvus</name>
    <dbReference type="NCBI Taxonomy" id="2305909"/>
    <lineage>
        <taxon>Bacteria</taxon>
        <taxon>Pseudomonadati</taxon>
        <taxon>Bacteroidota</taxon>
        <taxon>Sphingobacteriia</taxon>
        <taxon>Sphingobacteriales</taxon>
        <taxon>Sphingobacteriaceae</taxon>
        <taxon>Mucilaginibacter</taxon>
    </lineage>
</organism>
<protein>
    <submittedName>
        <fullName evidence="2">Uncharacterized protein</fullName>
    </submittedName>
</protein>
<keyword evidence="3" id="KW-1185">Reference proteome</keyword>
<sequence length="228" mass="25574">MNRKLLIFFGLLALFTQACKLDPPIYGPPPKEDWSASFQPLGTGTFWKYVTNKEGGEPDSSVLTVTGEQPIIKDSTYHTIFSISRKNAGNGYVYVNDNIIKIRLFYADYNDNLEIEYYDNRAPVGGTWIAKITDSGLLEGFPARLIGTVKEVDATKVVNDITFPRVTHTQMLLQQNKGNGYQTFATYDYYIQMGVGVIQTNFVKTDGTDLGTVTIYSYDIKSNDIIVK</sequence>
<dbReference type="AlphaFoldDB" id="A0A444MK87"/>
<evidence type="ECO:0000313" key="3">
    <source>
        <dbReference type="Proteomes" id="UP000286701"/>
    </source>
</evidence>
<evidence type="ECO:0000256" key="1">
    <source>
        <dbReference type="SAM" id="SignalP"/>
    </source>
</evidence>
<evidence type="ECO:0000313" key="2">
    <source>
        <dbReference type="EMBL" id="RWY49243.1"/>
    </source>
</evidence>
<dbReference type="PROSITE" id="PS51257">
    <property type="entry name" value="PROKAR_LIPOPROTEIN"/>
    <property type="match status" value="1"/>
</dbReference>